<dbReference type="GO" id="GO:0003677">
    <property type="term" value="F:DNA binding"/>
    <property type="evidence" value="ECO:0007669"/>
    <property type="project" value="UniProtKB-KW"/>
</dbReference>
<dbReference type="SUPFAM" id="SSF52540">
    <property type="entry name" value="P-loop containing nucleoside triphosphate hydrolases"/>
    <property type="match status" value="1"/>
</dbReference>
<dbReference type="InterPro" id="IPR045628">
    <property type="entry name" value="Lhr_WH_dom"/>
</dbReference>
<dbReference type="GO" id="GO:0016874">
    <property type="term" value="F:ligase activity"/>
    <property type="evidence" value="ECO:0007669"/>
    <property type="project" value="UniProtKB-KW"/>
</dbReference>
<dbReference type="InterPro" id="IPR027417">
    <property type="entry name" value="P-loop_NTPase"/>
</dbReference>
<keyword evidence="12" id="KW-0436">Ligase</keyword>
<dbReference type="InterPro" id="IPR052511">
    <property type="entry name" value="ATP-dep_Helicase"/>
</dbReference>
<evidence type="ECO:0000256" key="7">
    <source>
        <dbReference type="ARBA" id="ARBA00023204"/>
    </source>
</evidence>
<evidence type="ECO:0000313" key="12">
    <source>
        <dbReference type="EMBL" id="TKB96762.1"/>
    </source>
</evidence>
<evidence type="ECO:0000256" key="5">
    <source>
        <dbReference type="ARBA" id="ARBA00022840"/>
    </source>
</evidence>
<evidence type="ECO:0000256" key="2">
    <source>
        <dbReference type="ARBA" id="ARBA00022763"/>
    </source>
</evidence>
<keyword evidence="2" id="KW-0227">DNA damage</keyword>
<dbReference type="AlphaFoldDB" id="A0A4U1BWA7"/>
<reference evidence="12 13" key="1">
    <citation type="submission" date="2019-04" db="EMBL/GenBank/DDBJ databases">
        <title>Pedobacter sp. AR-3-17 sp. nov., isolated from Arctic soil.</title>
        <authorList>
            <person name="Dahal R.H."/>
            <person name="Kim D.-U."/>
        </authorList>
    </citation>
    <scope>NUCLEOTIDE SEQUENCE [LARGE SCALE GENOMIC DNA]</scope>
    <source>
        <strain evidence="12 13">AR-3-17</strain>
    </source>
</reference>
<evidence type="ECO:0000256" key="3">
    <source>
        <dbReference type="ARBA" id="ARBA00022801"/>
    </source>
</evidence>
<protein>
    <submittedName>
        <fullName evidence="12">Ligase-associated DNA damage response DEXH box helicase</fullName>
    </submittedName>
</protein>
<dbReference type="GO" id="GO:0016887">
    <property type="term" value="F:ATP hydrolysis activity"/>
    <property type="evidence" value="ECO:0007669"/>
    <property type="project" value="TreeGrafter"/>
</dbReference>
<dbReference type="InterPro" id="IPR001650">
    <property type="entry name" value="Helicase_C-like"/>
</dbReference>
<dbReference type="Gene3D" id="3.40.50.300">
    <property type="entry name" value="P-loop containing nucleotide triphosphate hydrolases"/>
    <property type="match status" value="2"/>
</dbReference>
<dbReference type="SMART" id="SM00490">
    <property type="entry name" value="HELICc"/>
    <property type="match status" value="1"/>
</dbReference>
<keyword evidence="4" id="KW-0347">Helicase</keyword>
<proteinExistence type="inferred from homology"/>
<keyword evidence="7" id="KW-0234">DNA repair</keyword>
<gene>
    <name evidence="12" type="ORF">FA046_11805</name>
</gene>
<dbReference type="NCBIfam" id="TIGR04121">
    <property type="entry name" value="DEXH_lig_assoc"/>
    <property type="match status" value="1"/>
</dbReference>
<dbReference type="CDD" id="cd18796">
    <property type="entry name" value="SF2_C_LHR"/>
    <property type="match status" value="1"/>
</dbReference>
<keyword evidence="6" id="KW-0238">DNA-binding</keyword>
<dbReference type="Pfam" id="PF19306">
    <property type="entry name" value="WHD_Lhr"/>
    <property type="match status" value="1"/>
</dbReference>
<name>A0A4U1BWA7_9SPHI</name>
<dbReference type="Proteomes" id="UP000308181">
    <property type="component" value="Unassembled WGS sequence"/>
</dbReference>
<dbReference type="RefSeq" id="WP_136826725.1">
    <property type="nucleotide sequence ID" value="NZ_SWBP01000004.1"/>
</dbReference>
<dbReference type="GO" id="GO:0004386">
    <property type="term" value="F:helicase activity"/>
    <property type="evidence" value="ECO:0007669"/>
    <property type="project" value="UniProtKB-KW"/>
</dbReference>
<keyword evidence="13" id="KW-1185">Reference proteome</keyword>
<dbReference type="InterPro" id="IPR026362">
    <property type="entry name" value="DEXH_lig_assoc"/>
</dbReference>
<evidence type="ECO:0000256" key="1">
    <source>
        <dbReference type="ARBA" id="ARBA00022741"/>
    </source>
</evidence>
<dbReference type="GO" id="GO:0006281">
    <property type="term" value="P:DNA repair"/>
    <property type="evidence" value="ECO:0007669"/>
    <property type="project" value="UniProtKB-KW"/>
</dbReference>
<sequence>MTEKNILAWFKKQKWKPHVFQMETWKAMLAGYSGLINAPTGSGKTYSAWFGILLEYLQKYPDQKKTKPGLQAIWITPIRALAKEIEYSTSRSCTDLGISFSVAIRSGDTTAGQKAKQKKQMPELLITTPESLHLLLAQKGYPDIFKNLSTVVVDEWHELIGSKRGVQMELALSRLKGLNPDLKIWGISATIGNLEEAKDVLLGKYESPTKMIRAKIVKNVQIETIFPDVIENFPWSGFIGTQLLPKVIPIIHKSQSVLIFTNTRSQAEIWYQQLLETEPDLAGLIALHHGSLDQNTRTWVEDNLHDGKLKAVICTSSLDLGVDFSAVDTVIQVGSPKGVARFMQRAGRSGHSPGALSKIYFVPTNSLEIIEGAAMREAIKQNVIESRVPFIRSFDVLVQYLVTLAVSDGFEPDVIYKEIIRTHCFATVTKDEFLWCLQFITNGGNSLQAYDEFYKVEIEDGIYKVLSRGVAMRHRLSMGTIVGDSALQVKFLSGKRLGSIEESFISKLNIGDVFWFSGKNLEIIKVHHMEVVVKKSTLKNGKIPSWQGGRMPLSSQLSAMIRYKIDNYLANKVNDDPELNKLKGLFELQAKRSHLPTSKEFLIEYVQTKEGYHVFMYPFEGRFVHEGMAAIVARKISEIQPITFSIAMNDYGFELLSDQEINIEEALSLDLFNIKNLEAEIQMSVNATEMSKRRFREIASIAGLVFQGYPNKAMKTRHLQANSQLFFSVFEKYDAENLLLKQAYDEVLDFQLEIERMRMAYDRINQQSIILKRPIKPTPFAFPIMVDRTRSSYTNENIQDRLLKMKAQFEKDS</sequence>
<dbReference type="Pfam" id="PF08494">
    <property type="entry name" value="DEAD_assoc"/>
    <property type="match status" value="1"/>
</dbReference>
<dbReference type="Pfam" id="PF00270">
    <property type="entry name" value="DEAD"/>
    <property type="match status" value="1"/>
</dbReference>
<evidence type="ECO:0000256" key="6">
    <source>
        <dbReference type="ARBA" id="ARBA00023125"/>
    </source>
</evidence>
<feature type="domain" description="Helicase C-terminal" evidence="11">
    <location>
        <begin position="243"/>
        <end position="402"/>
    </location>
</feature>
<dbReference type="InterPro" id="IPR014001">
    <property type="entry name" value="Helicase_ATP-bd"/>
</dbReference>
<dbReference type="PROSITE" id="PS51194">
    <property type="entry name" value="HELICASE_CTER"/>
    <property type="match status" value="1"/>
</dbReference>
<keyword evidence="8" id="KW-0413">Isomerase</keyword>
<evidence type="ECO:0000313" key="13">
    <source>
        <dbReference type="Proteomes" id="UP000308181"/>
    </source>
</evidence>
<dbReference type="CDD" id="cd17922">
    <property type="entry name" value="DEXHc_LHR-like"/>
    <property type="match status" value="1"/>
</dbReference>
<evidence type="ECO:0000259" key="11">
    <source>
        <dbReference type="PROSITE" id="PS51194"/>
    </source>
</evidence>
<dbReference type="InterPro" id="IPR017170">
    <property type="entry name" value="Lhr-like"/>
</dbReference>
<keyword evidence="5" id="KW-0067">ATP-binding</keyword>
<comment type="caution">
    <text evidence="12">The sequence shown here is derived from an EMBL/GenBank/DDBJ whole genome shotgun (WGS) entry which is preliminary data.</text>
</comment>
<dbReference type="PIRSF" id="PIRSF037307">
    <property type="entry name" value="Lhr-like_helic_prd"/>
    <property type="match status" value="1"/>
</dbReference>
<dbReference type="PROSITE" id="PS51192">
    <property type="entry name" value="HELICASE_ATP_BIND_1"/>
    <property type="match status" value="1"/>
</dbReference>
<dbReference type="PANTHER" id="PTHR47962:SF3">
    <property type="entry name" value="LARGE ATP-DEPENDENT HELICASE-RELATED PROTEIN"/>
    <property type="match status" value="1"/>
</dbReference>
<organism evidence="12 13">
    <name type="scientific">Pedobacter cryophilus</name>
    <dbReference type="NCBI Taxonomy" id="2571271"/>
    <lineage>
        <taxon>Bacteria</taxon>
        <taxon>Pseudomonadati</taxon>
        <taxon>Bacteroidota</taxon>
        <taxon>Sphingobacteriia</taxon>
        <taxon>Sphingobacteriales</taxon>
        <taxon>Sphingobacteriaceae</taxon>
        <taxon>Pedobacter</taxon>
    </lineage>
</organism>
<dbReference type="SMART" id="SM00487">
    <property type="entry name" value="DEXDc"/>
    <property type="match status" value="1"/>
</dbReference>
<dbReference type="InterPro" id="IPR011545">
    <property type="entry name" value="DEAD/DEAH_box_helicase_dom"/>
</dbReference>
<dbReference type="PANTHER" id="PTHR47962">
    <property type="entry name" value="ATP-DEPENDENT HELICASE LHR-RELATED-RELATED"/>
    <property type="match status" value="1"/>
</dbReference>
<evidence type="ECO:0000256" key="4">
    <source>
        <dbReference type="ARBA" id="ARBA00022806"/>
    </source>
</evidence>
<dbReference type="GO" id="GO:0005524">
    <property type="term" value="F:ATP binding"/>
    <property type="evidence" value="ECO:0007669"/>
    <property type="project" value="UniProtKB-KW"/>
</dbReference>
<dbReference type="Pfam" id="PF00271">
    <property type="entry name" value="Helicase_C"/>
    <property type="match status" value="1"/>
</dbReference>
<evidence type="ECO:0000259" key="10">
    <source>
        <dbReference type="PROSITE" id="PS51192"/>
    </source>
</evidence>
<dbReference type="EMBL" id="SWBP01000004">
    <property type="protein sequence ID" value="TKB96762.1"/>
    <property type="molecule type" value="Genomic_DNA"/>
</dbReference>
<dbReference type="OrthoDB" id="9815222at2"/>
<dbReference type="InterPro" id="IPR013701">
    <property type="entry name" value="Lhr-like_DEAD/DEAH_assoc"/>
</dbReference>
<keyword evidence="3" id="KW-0378">Hydrolase</keyword>
<evidence type="ECO:0000256" key="8">
    <source>
        <dbReference type="ARBA" id="ARBA00023235"/>
    </source>
</evidence>
<comment type="similarity">
    <text evidence="9">Belongs to the Lhr helicase family. Lhr-Core subfamily.</text>
</comment>
<accession>A0A4U1BWA7</accession>
<feature type="domain" description="Helicase ATP-binding" evidence="10">
    <location>
        <begin position="25"/>
        <end position="209"/>
    </location>
</feature>
<keyword evidence="1" id="KW-0547">Nucleotide-binding</keyword>
<evidence type="ECO:0000256" key="9">
    <source>
        <dbReference type="ARBA" id="ARBA00093467"/>
    </source>
</evidence>